<evidence type="ECO:0000256" key="4">
    <source>
        <dbReference type="ARBA" id="ARBA00023163"/>
    </source>
</evidence>
<feature type="compositionally biased region" description="Pro residues" evidence="7">
    <location>
        <begin position="314"/>
        <end position="331"/>
    </location>
</feature>
<proteinExistence type="inferred from homology"/>
<dbReference type="SUPFAM" id="SSF46785">
    <property type="entry name" value="Winged helix' DNA-binding domain"/>
    <property type="match status" value="1"/>
</dbReference>
<comment type="caution">
    <text evidence="10">The sequence shown here is derived from an EMBL/GenBank/DDBJ whole genome shotgun (WGS) entry which is preliminary data.</text>
</comment>
<dbReference type="GO" id="GO:0006366">
    <property type="term" value="P:transcription by RNA polymerase II"/>
    <property type="evidence" value="ECO:0007669"/>
    <property type="project" value="UniProtKB-ARBA"/>
</dbReference>
<feature type="region of interest" description="Disordered" evidence="7">
    <location>
        <begin position="236"/>
        <end position="332"/>
    </location>
</feature>
<keyword evidence="5" id="KW-0539">Nucleus</keyword>
<dbReference type="InterPro" id="IPR036390">
    <property type="entry name" value="WH_DNA-bd_sf"/>
</dbReference>
<evidence type="ECO:0000256" key="3">
    <source>
        <dbReference type="ARBA" id="ARBA00023015"/>
    </source>
</evidence>
<feature type="region of interest" description="Disordered" evidence="7">
    <location>
        <begin position="115"/>
        <end position="159"/>
    </location>
</feature>
<keyword evidence="4" id="KW-0804">Transcription</keyword>
<feature type="chain" id="PRO_5044835489" description="OCEL domain-containing protein" evidence="8">
    <location>
        <begin position="21"/>
        <end position="445"/>
    </location>
</feature>
<feature type="domain" description="OCEL" evidence="9">
    <location>
        <begin position="336"/>
        <end position="445"/>
    </location>
</feature>
<dbReference type="InterPro" id="IPR042065">
    <property type="entry name" value="E3_ELL-like"/>
</dbReference>
<dbReference type="InterPro" id="IPR031176">
    <property type="entry name" value="ELL/occludin"/>
</dbReference>
<accession>A0ABD0YVM8</accession>
<dbReference type="GO" id="GO:0005634">
    <property type="term" value="C:nucleus"/>
    <property type="evidence" value="ECO:0007669"/>
    <property type="project" value="UniProtKB-SubCell"/>
</dbReference>
<comment type="subcellular location">
    <subcellularLocation>
        <location evidence="1">Nucleus</location>
    </subcellularLocation>
</comment>
<keyword evidence="8" id="KW-0732">Signal</keyword>
<dbReference type="PROSITE" id="PS51980">
    <property type="entry name" value="OCEL"/>
    <property type="match status" value="1"/>
</dbReference>
<evidence type="ECO:0000259" key="9">
    <source>
        <dbReference type="PROSITE" id="PS51980"/>
    </source>
</evidence>
<comment type="similarity">
    <text evidence="2 6">Belongs to the ELL/occludin family.</text>
</comment>
<dbReference type="Pfam" id="PF10390">
    <property type="entry name" value="ELL"/>
    <property type="match status" value="1"/>
</dbReference>
<dbReference type="Gene3D" id="1.10.10.2670">
    <property type="entry name" value="E3 ubiquitin-protein ligase"/>
    <property type="match status" value="1"/>
</dbReference>
<gene>
    <name evidence="10" type="ORF">AAG570_006983</name>
</gene>
<dbReference type="EMBL" id="JBFDAA010000002">
    <property type="protein sequence ID" value="KAL1140006.1"/>
    <property type="molecule type" value="Genomic_DNA"/>
</dbReference>
<feature type="compositionally biased region" description="Pro residues" evidence="7">
    <location>
        <begin position="124"/>
        <end position="134"/>
    </location>
</feature>
<feature type="compositionally biased region" description="Low complexity" evidence="7">
    <location>
        <begin position="246"/>
        <end position="263"/>
    </location>
</feature>
<keyword evidence="11" id="KW-1185">Reference proteome</keyword>
<keyword evidence="3" id="KW-0805">Transcription regulation</keyword>
<dbReference type="Pfam" id="PF07303">
    <property type="entry name" value="Occludin_ELL"/>
    <property type="match status" value="1"/>
</dbReference>
<dbReference type="PANTHER" id="PTHR23288:SF17">
    <property type="entry name" value="RNA POLYMERASE II ELONGATION FACTOR ELL"/>
    <property type="match status" value="1"/>
</dbReference>
<dbReference type="InterPro" id="IPR010844">
    <property type="entry name" value="Occludin_ELL"/>
</dbReference>
<protein>
    <recommendedName>
        <fullName evidence="9">OCEL domain-containing protein</fullName>
    </recommendedName>
</protein>
<evidence type="ECO:0000256" key="7">
    <source>
        <dbReference type="SAM" id="MobiDB-lite"/>
    </source>
</evidence>
<evidence type="ECO:0000313" key="10">
    <source>
        <dbReference type="EMBL" id="KAL1140006.1"/>
    </source>
</evidence>
<dbReference type="Gene3D" id="6.10.140.340">
    <property type="match status" value="1"/>
</dbReference>
<evidence type="ECO:0000256" key="6">
    <source>
        <dbReference type="PROSITE-ProRule" id="PRU01324"/>
    </source>
</evidence>
<evidence type="ECO:0000256" key="1">
    <source>
        <dbReference type="ARBA" id="ARBA00004123"/>
    </source>
</evidence>
<name>A0ABD0YVM8_9HEMI</name>
<organism evidence="10 11">
    <name type="scientific">Ranatra chinensis</name>
    <dbReference type="NCBI Taxonomy" id="642074"/>
    <lineage>
        <taxon>Eukaryota</taxon>
        <taxon>Metazoa</taxon>
        <taxon>Ecdysozoa</taxon>
        <taxon>Arthropoda</taxon>
        <taxon>Hexapoda</taxon>
        <taxon>Insecta</taxon>
        <taxon>Pterygota</taxon>
        <taxon>Neoptera</taxon>
        <taxon>Paraneoptera</taxon>
        <taxon>Hemiptera</taxon>
        <taxon>Heteroptera</taxon>
        <taxon>Panheteroptera</taxon>
        <taxon>Nepomorpha</taxon>
        <taxon>Nepidae</taxon>
        <taxon>Ranatrinae</taxon>
        <taxon>Ranatra</taxon>
    </lineage>
</organism>
<evidence type="ECO:0000256" key="8">
    <source>
        <dbReference type="SAM" id="SignalP"/>
    </source>
</evidence>
<dbReference type="PANTHER" id="PTHR23288">
    <property type="entry name" value="OCCLUDIN AND RNA POLYMERASE II ELONGATION FACTOR ELL"/>
    <property type="match status" value="1"/>
</dbReference>
<dbReference type="SUPFAM" id="SSF144292">
    <property type="entry name" value="occludin/ELL-like"/>
    <property type="match status" value="1"/>
</dbReference>
<evidence type="ECO:0000256" key="2">
    <source>
        <dbReference type="ARBA" id="ARBA00009171"/>
    </source>
</evidence>
<dbReference type="InterPro" id="IPR019464">
    <property type="entry name" value="ELL_N"/>
</dbReference>
<dbReference type="AlphaFoldDB" id="A0ABD0YVM8"/>
<evidence type="ECO:0000256" key="5">
    <source>
        <dbReference type="ARBA" id="ARBA00023242"/>
    </source>
</evidence>
<reference evidence="10 11" key="1">
    <citation type="submission" date="2024-07" db="EMBL/GenBank/DDBJ databases">
        <title>Chromosome-level genome assembly of the water stick insect Ranatra chinensis (Heteroptera: Nepidae).</title>
        <authorList>
            <person name="Liu X."/>
        </authorList>
    </citation>
    <scope>NUCLEOTIDE SEQUENCE [LARGE SCALE GENOMIC DNA]</scope>
    <source>
        <strain evidence="10">Cailab_2021Rc</strain>
        <tissue evidence="10">Muscle</tissue>
    </source>
</reference>
<sequence length="445" mass="50873">MFYVVLFCLLQHLSFPTGSAARCQGFKFSLSSNADIEGPQGSFECIQHTGQRCLESVGSLSCKMRVQANDDVYEVTKNRMAAAEKQHKENCTREIELDKGVGLGRRVKGRCKMVNGGGLARRTPPTPAPVPHTPPVSSHTKPQGNNHAQKPGNPEVLKRPLRDRVIHLLALRPFKKPELYVALNRDGLREKDKTNLMNTIMSVAVARDNTYHLLRHIWNDVQEDWPFYTEQEKQILKRRKPQNLTPPGSSDGGSSESPSSVQPGSPPSAVEPTGAKRPGYYDGADGLPTKRQRISHFTKPVSQVVPSPQQLKVPPDPSPPTPPQEKPPPTPVTEYKKYLIDYTPIKDNEQRRRYKEDFNANYNEYKQLHSLVEKVSRRFTQLDEKLKREERGSENWQRIKDQILKEYQENKKDTRHQDAKKRFQYLHEKLSHIKRLVVEYDSKES</sequence>
<dbReference type="Proteomes" id="UP001558652">
    <property type="component" value="Unassembled WGS sequence"/>
</dbReference>
<feature type="compositionally biased region" description="Polar residues" evidence="7">
    <location>
        <begin position="300"/>
        <end position="310"/>
    </location>
</feature>
<feature type="signal peptide" evidence="8">
    <location>
        <begin position="1"/>
        <end position="20"/>
    </location>
</feature>
<evidence type="ECO:0000313" key="11">
    <source>
        <dbReference type="Proteomes" id="UP001558652"/>
    </source>
</evidence>